<reference evidence="2 3" key="1">
    <citation type="submission" date="2020-05" db="EMBL/GenBank/DDBJ databases">
        <title>Complete genome sequence of Hymenobacter sp. TS19 in Coasted Sand Dune.</title>
        <authorList>
            <person name="Lee J.-H."/>
            <person name="Jung J.-H."/>
            <person name="Jeong S."/>
            <person name="Zhao L."/>
            <person name="Kim M.-K."/>
            <person name="Seo H.-S."/>
            <person name="Lim S."/>
        </authorList>
    </citation>
    <scope>NUCLEOTIDE SEQUENCE [LARGE SCALE GENOMIC DNA]</scope>
    <source>
        <strain evidence="2 3">TS19</strain>
    </source>
</reference>
<accession>A0A6M6BEP2</accession>
<dbReference type="EMBL" id="CP053538">
    <property type="protein sequence ID" value="QJX47041.1"/>
    <property type="molecule type" value="Genomic_DNA"/>
</dbReference>
<dbReference type="InterPro" id="IPR029044">
    <property type="entry name" value="Nucleotide-diphossugar_trans"/>
</dbReference>
<dbReference type="Pfam" id="PF00483">
    <property type="entry name" value="NTP_transferase"/>
    <property type="match status" value="1"/>
</dbReference>
<feature type="domain" description="Nucleotidyl transferase" evidence="1">
    <location>
        <begin position="2"/>
        <end position="235"/>
    </location>
</feature>
<dbReference type="Gene3D" id="2.160.10.10">
    <property type="entry name" value="Hexapeptide repeat proteins"/>
    <property type="match status" value="1"/>
</dbReference>
<dbReference type="GO" id="GO:0016740">
    <property type="term" value="F:transferase activity"/>
    <property type="evidence" value="ECO:0007669"/>
    <property type="project" value="UniProtKB-KW"/>
</dbReference>
<dbReference type="AlphaFoldDB" id="A0A6M6BEP2"/>
<evidence type="ECO:0000259" key="1">
    <source>
        <dbReference type="Pfam" id="PF00483"/>
    </source>
</evidence>
<dbReference type="Proteomes" id="UP000501623">
    <property type="component" value="Chromosome"/>
</dbReference>
<gene>
    <name evidence="2" type="ORF">HMJ29_08875</name>
</gene>
<organism evidence="2 3">
    <name type="scientific">Hymenobacter taeanensis</name>
    <dbReference type="NCBI Taxonomy" id="2735321"/>
    <lineage>
        <taxon>Bacteria</taxon>
        <taxon>Pseudomonadati</taxon>
        <taxon>Bacteroidota</taxon>
        <taxon>Cytophagia</taxon>
        <taxon>Cytophagales</taxon>
        <taxon>Hymenobacteraceae</taxon>
        <taxon>Hymenobacter</taxon>
    </lineage>
</organism>
<sequence>MKAVIPVAGIGSRLRPHTHTQPKSLVPVAGNTILGHIIDRLMSAGVEEFVFIIGYLGEKIESYVRRQYPQLRSSFVVQEPREGIAHALWLARDQFRHEADGILILLGDTIVDVDLPAVMRTEGTVLAVKEVKTPSMFGLVETASNGRVTKVVEKPRIPKSNFALVGLYKIANPDWLASALERIIDQNQRTHGEFQLTDALMLMIQDGADMTTVSVDNWFDCGRKESLLEANARLLNVPEFLGQVPQFPDTIIIPPVSIGKDCQISNSIIGPNVAIGDRTIVKNTILSDSIIGSYSELRSAVMHDCIVGSDALFKGTRHSLNIGDNTEIDYS</sequence>
<dbReference type="PANTHER" id="PTHR42883:SF2">
    <property type="entry name" value="THYMIDYLYLTRANSFERASE"/>
    <property type="match status" value="1"/>
</dbReference>
<dbReference type="CDD" id="cd04181">
    <property type="entry name" value="NTP_transferase"/>
    <property type="match status" value="1"/>
</dbReference>
<dbReference type="PANTHER" id="PTHR42883">
    <property type="entry name" value="GLUCOSE-1-PHOSPHATE THYMIDYLTRANSFERASE"/>
    <property type="match status" value="1"/>
</dbReference>
<proteinExistence type="predicted"/>
<dbReference type="InterPro" id="IPR005835">
    <property type="entry name" value="NTP_transferase_dom"/>
</dbReference>
<protein>
    <submittedName>
        <fullName evidence="2">NTP transferase domain-containing protein</fullName>
    </submittedName>
</protein>
<evidence type="ECO:0000313" key="2">
    <source>
        <dbReference type="EMBL" id="QJX47041.1"/>
    </source>
</evidence>
<evidence type="ECO:0000313" key="3">
    <source>
        <dbReference type="Proteomes" id="UP000501623"/>
    </source>
</evidence>
<name>A0A6M6BEP2_9BACT</name>
<dbReference type="RefSeq" id="WP_171591140.1">
    <property type="nucleotide sequence ID" value="NZ_CP053538.1"/>
</dbReference>
<keyword evidence="3" id="KW-1185">Reference proteome</keyword>
<keyword evidence="2" id="KW-0808">Transferase</keyword>
<dbReference type="KEGG" id="hts:HMJ29_08875"/>
<dbReference type="Gene3D" id="3.90.550.10">
    <property type="entry name" value="Spore Coat Polysaccharide Biosynthesis Protein SpsA, Chain A"/>
    <property type="match status" value="1"/>
</dbReference>
<dbReference type="SUPFAM" id="SSF53448">
    <property type="entry name" value="Nucleotide-diphospho-sugar transferases"/>
    <property type="match status" value="1"/>
</dbReference>